<accession>A0A8T1BG62</accession>
<dbReference type="Proteomes" id="UP000736787">
    <property type="component" value="Unassembled WGS sequence"/>
</dbReference>
<name>A0A8T1BG62_9STRA</name>
<sequence>MPPSLPTPVVIEVDRSISIFRVSIAYLETPLATTPWSYSRPVVRLMTPWVSEEARETGRRRGRSGRKWDPFESLRAVVRLLMREAGSEDARAGCGCVDRV</sequence>
<proteinExistence type="predicted"/>
<organism evidence="1 2">
    <name type="scientific">Phytophthora cactorum</name>
    <dbReference type="NCBI Taxonomy" id="29920"/>
    <lineage>
        <taxon>Eukaryota</taxon>
        <taxon>Sar</taxon>
        <taxon>Stramenopiles</taxon>
        <taxon>Oomycota</taxon>
        <taxon>Peronosporomycetes</taxon>
        <taxon>Peronosporales</taxon>
        <taxon>Peronosporaceae</taxon>
        <taxon>Phytophthora</taxon>
    </lineage>
</organism>
<dbReference type="AlphaFoldDB" id="A0A8T1BG62"/>
<gene>
    <name evidence="1" type="ORF">PC117_g21808</name>
</gene>
<comment type="caution">
    <text evidence="1">The sequence shown here is derived from an EMBL/GenBank/DDBJ whole genome shotgun (WGS) entry which is preliminary data.</text>
</comment>
<evidence type="ECO:0000313" key="1">
    <source>
        <dbReference type="EMBL" id="KAG2901120.1"/>
    </source>
</evidence>
<evidence type="ECO:0000313" key="2">
    <source>
        <dbReference type="Proteomes" id="UP000736787"/>
    </source>
</evidence>
<reference evidence="1" key="1">
    <citation type="submission" date="2018-10" db="EMBL/GenBank/DDBJ databases">
        <title>Effector identification in a new, highly contiguous assembly of the strawberry crown rot pathogen Phytophthora cactorum.</title>
        <authorList>
            <person name="Armitage A.D."/>
            <person name="Nellist C.F."/>
            <person name="Bates H."/>
            <person name="Vickerstaff R.J."/>
            <person name="Harrison R.J."/>
        </authorList>
    </citation>
    <scope>NUCLEOTIDE SEQUENCE</scope>
    <source>
        <strain evidence="1">4040</strain>
    </source>
</reference>
<protein>
    <submittedName>
        <fullName evidence="1">Uncharacterized protein</fullName>
    </submittedName>
</protein>
<dbReference type="EMBL" id="RCMK01001133">
    <property type="protein sequence ID" value="KAG2901120.1"/>
    <property type="molecule type" value="Genomic_DNA"/>
</dbReference>